<comment type="caution">
    <text evidence="2">The sequence shown here is derived from an EMBL/GenBank/DDBJ whole genome shotgun (WGS) entry which is preliminary data.</text>
</comment>
<gene>
    <name evidence="2" type="ORF">B0I08_101237</name>
</gene>
<dbReference type="InterPro" id="IPR029058">
    <property type="entry name" value="AB_hydrolase_fold"/>
</dbReference>
<dbReference type="InterPro" id="IPR000073">
    <property type="entry name" value="AB_hydrolase_1"/>
</dbReference>
<dbReference type="PRINTS" id="PR00038">
    <property type="entry name" value="HTHLUXR"/>
</dbReference>
<dbReference type="InterPro" id="IPR016032">
    <property type="entry name" value="Sig_transdc_resp-reg_C-effctor"/>
</dbReference>
<dbReference type="Pfam" id="PF00196">
    <property type="entry name" value="GerE"/>
    <property type="match status" value="1"/>
</dbReference>
<dbReference type="OrthoDB" id="27092at2"/>
<organism evidence="2 3">
    <name type="scientific">Glaciihabitans tibetensis</name>
    <dbReference type="NCBI Taxonomy" id="1266600"/>
    <lineage>
        <taxon>Bacteria</taxon>
        <taxon>Bacillati</taxon>
        <taxon>Actinomycetota</taxon>
        <taxon>Actinomycetes</taxon>
        <taxon>Micrococcales</taxon>
        <taxon>Microbacteriaceae</taxon>
        <taxon>Glaciihabitans</taxon>
    </lineage>
</organism>
<dbReference type="PANTHER" id="PTHR43433">
    <property type="entry name" value="HYDROLASE, ALPHA/BETA FOLD FAMILY PROTEIN"/>
    <property type="match status" value="1"/>
</dbReference>
<dbReference type="Proteomes" id="UP000237983">
    <property type="component" value="Unassembled WGS sequence"/>
</dbReference>
<name>A0A2T0VIQ0_9MICO</name>
<evidence type="ECO:0000259" key="1">
    <source>
        <dbReference type="PROSITE" id="PS50043"/>
    </source>
</evidence>
<dbReference type="AlphaFoldDB" id="A0A2T0VIQ0"/>
<dbReference type="InterPro" id="IPR050471">
    <property type="entry name" value="AB_hydrolase"/>
</dbReference>
<dbReference type="SUPFAM" id="SSF46894">
    <property type="entry name" value="C-terminal effector domain of the bipartite response regulators"/>
    <property type="match status" value="1"/>
</dbReference>
<evidence type="ECO:0000313" key="3">
    <source>
        <dbReference type="Proteomes" id="UP000237983"/>
    </source>
</evidence>
<dbReference type="Gene3D" id="3.40.50.1820">
    <property type="entry name" value="alpha/beta hydrolase"/>
    <property type="match status" value="1"/>
</dbReference>
<keyword evidence="2" id="KW-0378">Hydrolase</keyword>
<reference evidence="2 3" key="1">
    <citation type="submission" date="2018-03" db="EMBL/GenBank/DDBJ databases">
        <title>Genomic Encyclopedia of Type Strains, Phase III (KMG-III): the genomes of soil and plant-associated and newly described type strains.</title>
        <authorList>
            <person name="Whitman W."/>
        </authorList>
    </citation>
    <scope>NUCLEOTIDE SEQUENCE [LARGE SCALE GENOMIC DNA]</scope>
    <source>
        <strain evidence="2 3">CGMCC 1.12484</strain>
    </source>
</reference>
<dbReference type="PANTHER" id="PTHR43433:SF8">
    <property type="entry name" value="BIFUNCTIONAL LIPASE_ADENYLATE CYCLASE LIPJ"/>
    <property type="match status" value="1"/>
</dbReference>
<dbReference type="PROSITE" id="PS50043">
    <property type="entry name" value="HTH_LUXR_2"/>
    <property type="match status" value="1"/>
</dbReference>
<dbReference type="GO" id="GO:0003677">
    <property type="term" value="F:DNA binding"/>
    <property type="evidence" value="ECO:0007669"/>
    <property type="project" value="InterPro"/>
</dbReference>
<dbReference type="Pfam" id="PF12697">
    <property type="entry name" value="Abhydrolase_6"/>
    <property type="match status" value="1"/>
</dbReference>
<sequence length="344" mass="37035">MIDDDQVVNRTLVDGRSIAWSSFGSGPPLLLGGWWSSHLGLDWRNAAFRRFILPLAEHRTVIRYDRAGTGLSDRSAAPDSRPEWEVETISAVLDSAGLGPADVMGVSFAAPAAIAFAAEYPHRVERLVVFAGYASGAALAPLEARTSIQTIVGAHWGIGSRMIADFFLPESNQSDRAAFAISQRRSMSARDACTLLSAAYAVDIRPTLSKLRSPTLLLHRRGDRAIPFVQGRALAARIGGSRFVPLDGLNHLPWHGETDEVMSALFEFGGVSRAGGSGGRIHSLTARERDVIRLIALGLTDQQIAGELVMSTHTAHRHVANVRRKLGVNSRAAAVAWAAQHGLV</sequence>
<dbReference type="SUPFAM" id="SSF53474">
    <property type="entry name" value="alpha/beta-Hydrolases"/>
    <property type="match status" value="1"/>
</dbReference>
<proteinExistence type="predicted"/>
<protein>
    <submittedName>
        <fullName evidence="2">Alpha/beta hydrolase family protein</fullName>
    </submittedName>
</protein>
<dbReference type="SMART" id="SM00421">
    <property type="entry name" value="HTH_LUXR"/>
    <property type="match status" value="1"/>
</dbReference>
<keyword evidence="3" id="KW-1185">Reference proteome</keyword>
<dbReference type="GO" id="GO:0006355">
    <property type="term" value="P:regulation of DNA-templated transcription"/>
    <property type="evidence" value="ECO:0007669"/>
    <property type="project" value="InterPro"/>
</dbReference>
<dbReference type="PRINTS" id="PR00111">
    <property type="entry name" value="ABHYDROLASE"/>
</dbReference>
<accession>A0A2T0VIQ0</accession>
<dbReference type="GO" id="GO:0016787">
    <property type="term" value="F:hydrolase activity"/>
    <property type="evidence" value="ECO:0007669"/>
    <property type="project" value="UniProtKB-KW"/>
</dbReference>
<dbReference type="EMBL" id="PVTL01000001">
    <property type="protein sequence ID" value="PRY70110.1"/>
    <property type="molecule type" value="Genomic_DNA"/>
</dbReference>
<evidence type="ECO:0000313" key="2">
    <source>
        <dbReference type="EMBL" id="PRY70110.1"/>
    </source>
</evidence>
<dbReference type="InterPro" id="IPR036388">
    <property type="entry name" value="WH-like_DNA-bd_sf"/>
</dbReference>
<dbReference type="CDD" id="cd06170">
    <property type="entry name" value="LuxR_C_like"/>
    <property type="match status" value="1"/>
</dbReference>
<feature type="domain" description="HTH luxR-type" evidence="1">
    <location>
        <begin position="277"/>
        <end position="342"/>
    </location>
</feature>
<dbReference type="Gene3D" id="1.10.10.10">
    <property type="entry name" value="Winged helix-like DNA-binding domain superfamily/Winged helix DNA-binding domain"/>
    <property type="match status" value="1"/>
</dbReference>
<dbReference type="RefSeq" id="WP_106209004.1">
    <property type="nucleotide sequence ID" value="NZ_PVTL01000001.1"/>
</dbReference>
<dbReference type="InterPro" id="IPR000792">
    <property type="entry name" value="Tscrpt_reg_LuxR_C"/>
</dbReference>